<keyword evidence="2" id="KW-0344">Guanine-nucleotide releasing factor</keyword>
<dbReference type="PANTHER" id="PTHR22826">
    <property type="entry name" value="RHO GUANINE EXCHANGE FACTOR-RELATED"/>
    <property type="match status" value="1"/>
</dbReference>
<feature type="domain" description="CRAL-TRIO" evidence="7">
    <location>
        <begin position="43"/>
        <end position="201"/>
    </location>
</feature>
<dbReference type="SUPFAM" id="SSF52087">
    <property type="entry name" value="CRAL/TRIO domain"/>
    <property type="match status" value="1"/>
</dbReference>
<evidence type="ECO:0000259" key="6">
    <source>
        <dbReference type="PROSITE" id="PS50010"/>
    </source>
</evidence>
<dbReference type="InterPro" id="IPR001251">
    <property type="entry name" value="CRAL-TRIO_dom"/>
</dbReference>
<protein>
    <submittedName>
        <fullName evidence="8">Proto-oncogene DBL Proto-oncogene MCF-2 MCF2-transforming protein DBL-transforming protein</fullName>
    </submittedName>
</protein>
<dbReference type="InterPro" id="IPR000219">
    <property type="entry name" value="DH_dom"/>
</dbReference>
<dbReference type="SMART" id="SM00516">
    <property type="entry name" value="SEC14"/>
    <property type="match status" value="1"/>
</dbReference>
<dbReference type="Pfam" id="PF13716">
    <property type="entry name" value="CRAL_TRIO_2"/>
    <property type="match status" value="1"/>
</dbReference>
<dbReference type="FunFam" id="2.30.29.30:FF:000078">
    <property type="entry name" value="Guanine nucleotide exchange factor DBS"/>
    <property type="match status" value="1"/>
</dbReference>
<dbReference type="InterPro" id="IPR001331">
    <property type="entry name" value="GDS_CDC24_CS"/>
</dbReference>
<feature type="domain" description="PH" evidence="5">
    <location>
        <begin position="730"/>
        <end position="846"/>
    </location>
</feature>
<evidence type="ECO:0000259" key="7">
    <source>
        <dbReference type="PROSITE" id="PS50191"/>
    </source>
</evidence>
<dbReference type="EMBL" id="CM015720">
    <property type="protein sequence ID" value="KAF3694036.1"/>
    <property type="molecule type" value="Genomic_DNA"/>
</dbReference>
<dbReference type="InterPro" id="IPR036865">
    <property type="entry name" value="CRAL-TRIO_dom_sf"/>
</dbReference>
<dbReference type="InterPro" id="IPR051336">
    <property type="entry name" value="RhoGEF_Guanine_NuclExch_SF"/>
</dbReference>
<dbReference type="GO" id="GO:0016358">
    <property type="term" value="P:dendrite development"/>
    <property type="evidence" value="ECO:0007669"/>
    <property type="project" value="TreeGrafter"/>
</dbReference>
<gene>
    <name evidence="8" type="ORF">EXN66_Car009712</name>
</gene>
<dbReference type="Pfam" id="PF00621">
    <property type="entry name" value="RhoGEF"/>
    <property type="match status" value="1"/>
</dbReference>
<dbReference type="SMART" id="SM00325">
    <property type="entry name" value="RhoGEF"/>
    <property type="match status" value="1"/>
</dbReference>
<evidence type="ECO:0000313" key="9">
    <source>
        <dbReference type="Proteomes" id="UP000503349"/>
    </source>
</evidence>
<keyword evidence="9" id="KW-1185">Reference proteome</keyword>
<dbReference type="Gene3D" id="1.20.900.10">
    <property type="entry name" value="Dbl homology (DH) domain"/>
    <property type="match status" value="1"/>
</dbReference>
<dbReference type="InterPro" id="IPR001849">
    <property type="entry name" value="PH_domain"/>
</dbReference>
<feature type="compositionally biased region" description="Low complexity" evidence="4">
    <location>
        <begin position="904"/>
        <end position="913"/>
    </location>
</feature>
<dbReference type="InterPro" id="IPR056466">
    <property type="entry name" value="Spectrin_DBS"/>
</dbReference>
<evidence type="ECO:0000256" key="4">
    <source>
        <dbReference type="SAM" id="MobiDB-lite"/>
    </source>
</evidence>
<dbReference type="PROSITE" id="PS00741">
    <property type="entry name" value="DH_1"/>
    <property type="match status" value="1"/>
</dbReference>
<dbReference type="InterPro" id="IPR011993">
    <property type="entry name" value="PH-like_dom_sf"/>
</dbReference>
<dbReference type="PROSITE" id="PS50003">
    <property type="entry name" value="PH_DOMAIN"/>
    <property type="match status" value="1"/>
</dbReference>
<dbReference type="Gene3D" id="1.20.58.60">
    <property type="match status" value="1"/>
</dbReference>
<name>A0A6G1PVN2_CHAAH</name>
<comment type="similarity">
    <text evidence="3">Belongs to the MCF2 family.</text>
</comment>
<dbReference type="PANTHER" id="PTHR22826:SF146">
    <property type="entry name" value="PROTO-ONCOGENE DBL"/>
    <property type="match status" value="1"/>
</dbReference>
<dbReference type="Proteomes" id="UP000503349">
    <property type="component" value="Chromosome 9"/>
</dbReference>
<accession>A0A6G1PVN2</accession>
<keyword evidence="1" id="KW-0597">Phosphoprotein</keyword>
<evidence type="ECO:0000256" key="3">
    <source>
        <dbReference type="ARBA" id="ARBA00049987"/>
    </source>
</evidence>
<reference evidence="9" key="2">
    <citation type="submission" date="2019-02" db="EMBL/GenBank/DDBJ databases">
        <title>Opniocepnalus argus Var Kimnra genome.</title>
        <authorList>
            <person name="Zhou C."/>
            <person name="Xiao S."/>
        </authorList>
    </citation>
    <scope>NUCLEOTIDE SEQUENCE [LARGE SCALE GENOMIC DNA]</scope>
</reference>
<feature type="region of interest" description="Disordered" evidence="4">
    <location>
        <begin position="904"/>
        <end position="923"/>
    </location>
</feature>
<dbReference type="PROSITE" id="PS50191">
    <property type="entry name" value="CRAL_TRIO"/>
    <property type="match status" value="1"/>
</dbReference>
<dbReference type="SMART" id="SM00233">
    <property type="entry name" value="PH"/>
    <property type="match status" value="1"/>
</dbReference>
<sequence>MGQASLQEERELEKESKEEMESYHCLMQAGSQLASTLQQVTVPVSMKEVGGYIEKQVAYLSGGRGEDSSVIITLPEYSAFSDIPEEALAKVFTYLTLIPRTRQPGVKFIIILDRRLDTWASIKTALARIAASFPGNLHLVLVLRPTSFFHRTVTDIGFRFSQEDFMLKMPVVMLSSVTDLLRYIDENQLTSEFGGTLDYCHSDWIVLRTAIESFAVTVKDIAQMLQGFGTEVAETDLPNEGKAIESLLESHTDKYRKLKDAIRSVSKEGRHLLSNLETSGKEDDSQWDVKLDWETVQRQDCSCFLSYTWSNAQLRDMEAAFDGFFEKHHLKLHQYLQLLKYEQSFKEMELCLEHLMAQERKLSISVDTLAQTEQALKRLDNLESNAQDVIARVQIIVLHGHQLSASHHYAMALIMQRCNELRHYCDTLNAALKTKHSQLLQIHQLLLCLGQAQTWCDDGAYLLANQLVDKFQSKEGAQAALRDIERFLVGAPSMLSSGPDIVAMEYEAVITPQLQAEIGKTFEKHAAVQQMIQNRQACLRKLADKHVRPVQLVAPRPENPPRTKSPLFSPKHADGLKFTFDLSLPGKRASRRSPNPRKIEVIHDYQESRSCLSYSLEGEDSPDLLKRHVMRELVETERIYVEELLSVLLECQKKLEHKLGLDSYLLKPVQRLTKYQLLLKELLKYSTDCEGASELQGALTAMLDLLKSVNDSMHQIAITGYEGDLCELGRVLMQGSFSVWLSHKKGATRMKELARFKPMQRHLFLYERALLFCKRREEHGDSCDRTPSYSFKHCLKMTAVGITENVKGDVKKFEIWYSGREEVYVVQAPTVEVKMAWLNELRRILTNQQKLLRVAYPYSSHPLPAGACGRREGFPGAVCRGGILSPCQLTCFCVYVPGAPAPEAPGNGPGRAPTIVPSTTDLP</sequence>
<dbReference type="AlphaFoldDB" id="A0A6G1PVN2"/>
<dbReference type="SUPFAM" id="SSF50729">
    <property type="entry name" value="PH domain-like"/>
    <property type="match status" value="1"/>
</dbReference>
<dbReference type="GO" id="GO:0035556">
    <property type="term" value="P:intracellular signal transduction"/>
    <property type="evidence" value="ECO:0007669"/>
    <property type="project" value="InterPro"/>
</dbReference>
<feature type="domain" description="DH" evidence="6">
    <location>
        <begin position="629"/>
        <end position="712"/>
    </location>
</feature>
<dbReference type="GO" id="GO:0005737">
    <property type="term" value="C:cytoplasm"/>
    <property type="evidence" value="ECO:0007669"/>
    <property type="project" value="TreeGrafter"/>
</dbReference>
<dbReference type="SUPFAM" id="SSF48065">
    <property type="entry name" value="DBL homology domain (DH-domain)"/>
    <property type="match status" value="1"/>
</dbReference>
<reference evidence="8 9" key="1">
    <citation type="submission" date="2019-02" db="EMBL/GenBank/DDBJ databases">
        <title>Opniocepnalus argus genome.</title>
        <authorList>
            <person name="Zhou C."/>
            <person name="Xiao S."/>
        </authorList>
    </citation>
    <scope>NUCLEOTIDE SEQUENCE [LARGE SCALE GENOMIC DNA]</scope>
    <source>
        <strain evidence="8">OARG1902GOOAL</strain>
        <tissue evidence="8">Muscle</tissue>
    </source>
</reference>
<dbReference type="Pfam" id="PF22697">
    <property type="entry name" value="SOS1_NGEF_PH"/>
    <property type="match status" value="1"/>
</dbReference>
<evidence type="ECO:0000256" key="1">
    <source>
        <dbReference type="ARBA" id="ARBA00022553"/>
    </source>
</evidence>
<dbReference type="Pfam" id="PF23289">
    <property type="entry name" value="Spectrin_5"/>
    <property type="match status" value="1"/>
</dbReference>
<evidence type="ECO:0000256" key="2">
    <source>
        <dbReference type="ARBA" id="ARBA00022658"/>
    </source>
</evidence>
<dbReference type="GO" id="GO:0005085">
    <property type="term" value="F:guanyl-nucleotide exchange factor activity"/>
    <property type="evidence" value="ECO:0007669"/>
    <property type="project" value="UniProtKB-KW"/>
</dbReference>
<proteinExistence type="inferred from homology"/>
<dbReference type="Gene3D" id="2.30.29.30">
    <property type="entry name" value="Pleckstrin-homology domain (PH domain)/Phosphotyrosine-binding domain (PTB)"/>
    <property type="match status" value="1"/>
</dbReference>
<dbReference type="InterPro" id="IPR018159">
    <property type="entry name" value="Spectrin/alpha-actinin"/>
</dbReference>
<dbReference type="SMART" id="SM00150">
    <property type="entry name" value="SPEC"/>
    <property type="match status" value="1"/>
</dbReference>
<dbReference type="SUPFAM" id="SSF46966">
    <property type="entry name" value="Spectrin repeat"/>
    <property type="match status" value="1"/>
</dbReference>
<dbReference type="InterPro" id="IPR055251">
    <property type="entry name" value="SOS1_NGEF_PH"/>
</dbReference>
<evidence type="ECO:0000313" key="8">
    <source>
        <dbReference type="EMBL" id="KAF3694036.1"/>
    </source>
</evidence>
<organism evidence="8 9">
    <name type="scientific">Channa argus</name>
    <name type="common">Northern snakehead</name>
    <name type="synonym">Ophicephalus argus</name>
    <dbReference type="NCBI Taxonomy" id="215402"/>
    <lineage>
        <taxon>Eukaryota</taxon>
        <taxon>Metazoa</taxon>
        <taxon>Chordata</taxon>
        <taxon>Craniata</taxon>
        <taxon>Vertebrata</taxon>
        <taxon>Euteleostomi</taxon>
        <taxon>Actinopterygii</taxon>
        <taxon>Neopterygii</taxon>
        <taxon>Teleostei</taxon>
        <taxon>Neoteleostei</taxon>
        <taxon>Acanthomorphata</taxon>
        <taxon>Anabantaria</taxon>
        <taxon>Anabantiformes</taxon>
        <taxon>Channoidei</taxon>
        <taxon>Channidae</taxon>
        <taxon>Channa</taxon>
    </lineage>
</organism>
<dbReference type="InterPro" id="IPR035899">
    <property type="entry name" value="DBL_dom_sf"/>
</dbReference>
<evidence type="ECO:0000259" key="5">
    <source>
        <dbReference type="PROSITE" id="PS50003"/>
    </source>
</evidence>
<dbReference type="CDD" id="cd00170">
    <property type="entry name" value="SEC14"/>
    <property type="match status" value="1"/>
</dbReference>
<dbReference type="PROSITE" id="PS50010">
    <property type="entry name" value="DH_2"/>
    <property type="match status" value="1"/>
</dbReference>